<keyword evidence="4" id="KW-0143">Chaperone</keyword>
<dbReference type="EMBL" id="JACOFT010000002">
    <property type="protein sequence ID" value="MBC3811165.1"/>
    <property type="molecule type" value="Genomic_DNA"/>
</dbReference>
<proteinExistence type="predicted"/>
<evidence type="ECO:0000256" key="1">
    <source>
        <dbReference type="ARBA" id="ARBA00004514"/>
    </source>
</evidence>
<comment type="subcellular location">
    <subcellularLocation>
        <location evidence="1">Cytoplasm</location>
        <location evidence="1">Cytosol</location>
    </subcellularLocation>
</comment>
<evidence type="ECO:0000256" key="4">
    <source>
        <dbReference type="ARBA" id="ARBA00023186"/>
    </source>
</evidence>
<evidence type="ECO:0000256" key="3">
    <source>
        <dbReference type="ARBA" id="ARBA00022795"/>
    </source>
</evidence>
<keyword evidence="6" id="KW-0966">Cell projection</keyword>
<keyword evidence="2" id="KW-0963">Cytoplasm</keyword>
<evidence type="ECO:0000256" key="2">
    <source>
        <dbReference type="ARBA" id="ARBA00022490"/>
    </source>
</evidence>
<dbReference type="Gene3D" id="1.20.58.380">
    <property type="entry name" value="Flagellar protein flit"/>
    <property type="match status" value="1"/>
</dbReference>
<dbReference type="RefSeq" id="WP_186883510.1">
    <property type="nucleotide sequence ID" value="NZ_JACOFT010000002.1"/>
</dbReference>
<accession>A0ABR6XEZ8</accession>
<organism evidence="6 7">
    <name type="scientific">Undibacterium aquatile</name>
    <dbReference type="NCBI Taxonomy" id="1537398"/>
    <lineage>
        <taxon>Bacteria</taxon>
        <taxon>Pseudomonadati</taxon>
        <taxon>Pseudomonadota</taxon>
        <taxon>Betaproteobacteria</taxon>
        <taxon>Burkholderiales</taxon>
        <taxon>Oxalobacteraceae</taxon>
        <taxon>Undibacterium</taxon>
    </lineage>
</organism>
<dbReference type="InterPro" id="IPR008622">
    <property type="entry name" value="FliT"/>
</dbReference>
<comment type="caution">
    <text evidence="6">The sequence shown here is derived from an EMBL/GenBank/DDBJ whole genome shotgun (WGS) entry which is preliminary data.</text>
</comment>
<keyword evidence="3" id="KW-1005">Bacterial flagellum biogenesis</keyword>
<keyword evidence="7" id="KW-1185">Reference proteome</keyword>
<dbReference type="Pfam" id="PF05400">
    <property type="entry name" value="FliT"/>
    <property type="match status" value="1"/>
</dbReference>
<name>A0ABR6XEZ8_9BURK</name>
<evidence type="ECO:0000313" key="6">
    <source>
        <dbReference type="EMBL" id="MBC3811165.1"/>
    </source>
</evidence>
<keyword evidence="6" id="KW-0969">Cilium</keyword>
<gene>
    <name evidence="6" type="ORF">H8K26_06890</name>
</gene>
<sequence>MESIEIIKLYENIAVLTDQMLNAARNRDWEQLTELENDCSSKVQKIRDNESPAFLPPELKERKIRVIKKILADDKEIRDITEPWMAELSNLMKASSAERKLNHTYGAASSA</sequence>
<evidence type="ECO:0000313" key="7">
    <source>
        <dbReference type="Proteomes" id="UP000637632"/>
    </source>
</evidence>
<dbReference type="Proteomes" id="UP000637632">
    <property type="component" value="Unassembled WGS sequence"/>
</dbReference>
<keyword evidence="6" id="KW-0282">Flagellum</keyword>
<evidence type="ECO:0000256" key="5">
    <source>
        <dbReference type="ARBA" id="ARBA00093797"/>
    </source>
</evidence>
<reference evidence="6 7" key="1">
    <citation type="submission" date="2020-08" db="EMBL/GenBank/DDBJ databases">
        <title>Novel species isolated from subtropical streams in China.</title>
        <authorList>
            <person name="Lu H."/>
        </authorList>
    </citation>
    <scope>NUCLEOTIDE SEQUENCE [LARGE SCALE GENOMIC DNA]</scope>
    <source>
        <strain evidence="6 7">CCTCC AB 2015119</strain>
    </source>
</reference>
<protein>
    <recommendedName>
        <fullName evidence="5">Flagellar protein FliT</fullName>
    </recommendedName>
</protein>